<dbReference type="GO" id="GO:0042834">
    <property type="term" value="F:peptidoglycan binding"/>
    <property type="evidence" value="ECO:0007669"/>
    <property type="project" value="InterPro"/>
</dbReference>
<dbReference type="SUPFAM" id="SSF110997">
    <property type="entry name" value="Sporulation related repeat"/>
    <property type="match status" value="1"/>
</dbReference>
<evidence type="ECO:0000259" key="2">
    <source>
        <dbReference type="PROSITE" id="PS51724"/>
    </source>
</evidence>
<dbReference type="RefSeq" id="WP_121441044.1">
    <property type="nucleotide sequence ID" value="NZ_RCDA01000001.1"/>
</dbReference>
<sequence>MSEQEFRAFLPPASLHRLGLLEQPFGDRPHGPAIFEDAAYRTQVNVALNLLQTGERMLLIRGEPGLGKTTFMRKLLDSAQPGLDFEPCVADPDLLFSDIWLEYLGRLDPSTDYGDHIRHTQLVNLIQGMNRRGQRPVLLIDDAHDLADDTSGQLLDFWREMAEAREAFGLVAAVDPGVEGSEEGYLAGTRLDASRTYNITLYPFDLDQTERYLQHRLQLAGGESSLLTRKDVERIYERSGGRPGFINLAARDVLQEKAARGGKGFSLALPGLPGLQALKGLLPAGRARHALAGGVAVVVGGLLVVNLFPGSGDEDAEIVDDELQLELPALTQAEPDADEPESTDHLPMGMTRDEPSEEAPDVPVPDEAEAEPAPEPEPAPEQIPDVEAEPAPEPEVEPAPEPEPEPEPAPEDPAPEEEVSELEPDEPVDAEAAEQSPVQQWLDEAHTWVREQPDGHYTIQVLAAGSPDTVLQYMRQHDLDEQGHLVRTQRQGNDWYLVLVGSHADRDAARDAIEDLPDAVRAAGPWVRSIESVAESMP</sequence>
<evidence type="ECO:0000313" key="4">
    <source>
        <dbReference type="Proteomes" id="UP000275461"/>
    </source>
</evidence>
<dbReference type="Pfam" id="PF13401">
    <property type="entry name" value="AAA_22"/>
    <property type="match status" value="1"/>
</dbReference>
<organism evidence="3 4">
    <name type="scientific">Alkalispirillum mobile</name>
    <dbReference type="NCBI Taxonomy" id="85925"/>
    <lineage>
        <taxon>Bacteria</taxon>
        <taxon>Pseudomonadati</taxon>
        <taxon>Pseudomonadota</taxon>
        <taxon>Gammaproteobacteria</taxon>
        <taxon>Chromatiales</taxon>
        <taxon>Ectothiorhodospiraceae</taxon>
        <taxon>Alkalispirillum</taxon>
    </lineage>
</organism>
<accession>A0A498CE33</accession>
<dbReference type="SUPFAM" id="SSF52540">
    <property type="entry name" value="P-loop containing nucleoside triphosphate hydrolases"/>
    <property type="match status" value="1"/>
</dbReference>
<keyword evidence="4" id="KW-1185">Reference proteome</keyword>
<dbReference type="EMBL" id="RCDA01000001">
    <property type="protein sequence ID" value="RLK50561.1"/>
    <property type="molecule type" value="Genomic_DNA"/>
</dbReference>
<dbReference type="PROSITE" id="PS51724">
    <property type="entry name" value="SPOR"/>
    <property type="match status" value="1"/>
</dbReference>
<evidence type="ECO:0000256" key="1">
    <source>
        <dbReference type="SAM" id="MobiDB-lite"/>
    </source>
</evidence>
<dbReference type="Pfam" id="PF05036">
    <property type="entry name" value="SPOR"/>
    <property type="match status" value="1"/>
</dbReference>
<feature type="domain" description="SPOR" evidence="2">
    <location>
        <begin position="451"/>
        <end position="529"/>
    </location>
</feature>
<dbReference type="OrthoDB" id="6189127at2"/>
<dbReference type="GO" id="GO:0016887">
    <property type="term" value="F:ATP hydrolysis activity"/>
    <property type="evidence" value="ECO:0007669"/>
    <property type="project" value="InterPro"/>
</dbReference>
<dbReference type="PANTHER" id="PTHR35894">
    <property type="entry name" value="GENERAL SECRETION PATHWAY PROTEIN A-RELATED"/>
    <property type="match status" value="1"/>
</dbReference>
<dbReference type="Proteomes" id="UP000275461">
    <property type="component" value="Unassembled WGS sequence"/>
</dbReference>
<comment type="caution">
    <text evidence="3">The sequence shown here is derived from an EMBL/GenBank/DDBJ whole genome shotgun (WGS) entry which is preliminary data.</text>
</comment>
<proteinExistence type="predicted"/>
<dbReference type="InterPro" id="IPR003593">
    <property type="entry name" value="AAA+_ATPase"/>
</dbReference>
<reference evidence="3 4" key="1">
    <citation type="submission" date="2018-10" db="EMBL/GenBank/DDBJ databases">
        <title>Genomic Encyclopedia of Type Strains, Phase IV (KMG-IV): sequencing the most valuable type-strain genomes for metagenomic binning, comparative biology and taxonomic classification.</title>
        <authorList>
            <person name="Goeker M."/>
        </authorList>
    </citation>
    <scope>NUCLEOTIDE SEQUENCE [LARGE SCALE GENOMIC DNA]</scope>
    <source>
        <strain evidence="3 4">DSM 12769</strain>
    </source>
</reference>
<dbReference type="AlphaFoldDB" id="A0A498CE33"/>
<feature type="compositionally biased region" description="Acidic residues" evidence="1">
    <location>
        <begin position="355"/>
        <end position="374"/>
    </location>
</feature>
<dbReference type="Gene3D" id="3.30.70.1070">
    <property type="entry name" value="Sporulation related repeat"/>
    <property type="match status" value="1"/>
</dbReference>
<evidence type="ECO:0000313" key="3">
    <source>
        <dbReference type="EMBL" id="RLK50561.1"/>
    </source>
</evidence>
<dbReference type="InterPro" id="IPR036680">
    <property type="entry name" value="SPOR-like_sf"/>
</dbReference>
<feature type="region of interest" description="Disordered" evidence="1">
    <location>
        <begin position="331"/>
        <end position="438"/>
    </location>
</feature>
<dbReference type="InterPro" id="IPR007730">
    <property type="entry name" value="SPOR-like_dom"/>
</dbReference>
<dbReference type="CDD" id="cd00009">
    <property type="entry name" value="AAA"/>
    <property type="match status" value="1"/>
</dbReference>
<dbReference type="InterPro" id="IPR027417">
    <property type="entry name" value="P-loop_NTPase"/>
</dbReference>
<protein>
    <submittedName>
        <fullName evidence="3">DamX protein</fullName>
    </submittedName>
</protein>
<feature type="compositionally biased region" description="Acidic residues" evidence="1">
    <location>
        <begin position="384"/>
        <end position="432"/>
    </location>
</feature>
<name>A0A498CE33_9GAMM</name>
<dbReference type="InterPro" id="IPR052026">
    <property type="entry name" value="ExeA_AAA_ATPase_DNA-bind"/>
</dbReference>
<dbReference type="InterPro" id="IPR049945">
    <property type="entry name" value="AAA_22"/>
</dbReference>
<dbReference type="PANTHER" id="PTHR35894:SF1">
    <property type="entry name" value="PHOSPHORIBULOKINASE _ URIDINE KINASE FAMILY"/>
    <property type="match status" value="1"/>
</dbReference>
<dbReference type="Gene3D" id="3.40.50.300">
    <property type="entry name" value="P-loop containing nucleotide triphosphate hydrolases"/>
    <property type="match status" value="1"/>
</dbReference>
<dbReference type="SMART" id="SM00382">
    <property type="entry name" value="AAA"/>
    <property type="match status" value="1"/>
</dbReference>
<gene>
    <name evidence="3" type="ORF">DFR31_0466</name>
</gene>